<comment type="caution">
    <text evidence="2">The sequence shown here is derived from an EMBL/GenBank/DDBJ whole genome shotgun (WGS) entry which is preliminary data.</text>
</comment>
<evidence type="ECO:0000256" key="1">
    <source>
        <dbReference type="ARBA" id="ARBA00022596"/>
    </source>
</evidence>
<dbReference type="Gene3D" id="3.10.20.300">
    <property type="entry name" value="mk0293 like domain"/>
    <property type="match status" value="1"/>
</dbReference>
<dbReference type="Gene3D" id="3.30.70.1380">
    <property type="entry name" value="Transcriptional regulatory protein pf0864 domain like"/>
    <property type="match status" value="1"/>
</dbReference>
<organism evidence="2 3">
    <name type="scientific">Marinicrinis sediminis</name>
    <dbReference type="NCBI Taxonomy" id="1652465"/>
    <lineage>
        <taxon>Bacteria</taxon>
        <taxon>Bacillati</taxon>
        <taxon>Bacillota</taxon>
        <taxon>Bacilli</taxon>
        <taxon>Bacillales</taxon>
        <taxon>Paenibacillaceae</taxon>
    </lineage>
</organism>
<dbReference type="EMBL" id="JBHUMM010000005">
    <property type="protein sequence ID" value="MFD2670750.1"/>
    <property type="molecule type" value="Genomic_DNA"/>
</dbReference>
<protein>
    <submittedName>
        <fullName evidence="2">Nickel insertion protein</fullName>
        <ecNumber evidence="2">4.99.1.12</ecNumber>
    </submittedName>
</protein>
<keyword evidence="3" id="KW-1185">Reference proteome</keyword>
<proteinExistence type="predicted"/>
<dbReference type="GO" id="GO:0016829">
    <property type="term" value="F:lyase activity"/>
    <property type="evidence" value="ECO:0007669"/>
    <property type="project" value="UniProtKB-KW"/>
</dbReference>
<dbReference type="Pfam" id="PF01969">
    <property type="entry name" value="Ni_insertion"/>
    <property type="match status" value="1"/>
</dbReference>
<dbReference type="EC" id="4.99.1.12" evidence="2"/>
<dbReference type="PANTHER" id="PTHR36566:SF1">
    <property type="entry name" value="PYRIDINIUM-3,5-BISTHIOCARBOXYLIC ACID MONONUCLEOTIDE NICKEL INSERTION PROTEIN"/>
    <property type="match status" value="1"/>
</dbReference>
<dbReference type="RefSeq" id="WP_379928173.1">
    <property type="nucleotide sequence ID" value="NZ_JBHUMM010000005.1"/>
</dbReference>
<evidence type="ECO:0000313" key="2">
    <source>
        <dbReference type="EMBL" id="MFD2670750.1"/>
    </source>
</evidence>
<sequence>MASFNHAEEHVDPDMIVLQANLDDMNPEHSSYVMDRLFEAGANDVYWIPIIMKKGRPGMMLNVLVSETKLGQMEAIIFRETTTLGIRYQKCTVHRLGRVMEQVETIWGSVTVKAGIYEGEVVQFAPEFADCERIARQAGVPLKQVYEEVRRKYAEQQGAQ</sequence>
<keyword evidence="1" id="KW-0533">Nickel</keyword>
<keyword evidence="2" id="KW-0456">Lyase</keyword>
<gene>
    <name evidence="2" type="primary">larC</name>
    <name evidence="2" type="ORF">ACFSUC_03885</name>
</gene>
<dbReference type="Proteomes" id="UP001597497">
    <property type="component" value="Unassembled WGS sequence"/>
</dbReference>
<dbReference type="InterPro" id="IPR002822">
    <property type="entry name" value="Ni_insertion"/>
</dbReference>
<evidence type="ECO:0000313" key="3">
    <source>
        <dbReference type="Proteomes" id="UP001597497"/>
    </source>
</evidence>
<accession>A0ABW5R6S1</accession>
<dbReference type="PANTHER" id="PTHR36566">
    <property type="entry name" value="NICKEL INSERTION PROTEIN-RELATED"/>
    <property type="match status" value="1"/>
</dbReference>
<reference evidence="3" key="1">
    <citation type="journal article" date="2019" name="Int. J. Syst. Evol. Microbiol.">
        <title>The Global Catalogue of Microorganisms (GCM) 10K type strain sequencing project: providing services to taxonomists for standard genome sequencing and annotation.</title>
        <authorList>
            <consortium name="The Broad Institute Genomics Platform"/>
            <consortium name="The Broad Institute Genome Sequencing Center for Infectious Disease"/>
            <person name="Wu L."/>
            <person name="Ma J."/>
        </authorList>
    </citation>
    <scope>NUCLEOTIDE SEQUENCE [LARGE SCALE GENOMIC DNA]</scope>
    <source>
        <strain evidence="3">KCTC 33676</strain>
    </source>
</reference>
<name>A0ABW5R6S1_9BACL</name>